<feature type="domain" description="Phosphotyrosine protein phosphatase I" evidence="4">
    <location>
        <begin position="2"/>
        <end position="143"/>
    </location>
</feature>
<dbReference type="PRINTS" id="PR00719">
    <property type="entry name" value="LMWPTPASE"/>
</dbReference>
<dbReference type="InterPro" id="IPR017867">
    <property type="entry name" value="Tyr_phospatase_low_mol_wt"/>
</dbReference>
<evidence type="ECO:0000256" key="2">
    <source>
        <dbReference type="ARBA" id="ARBA00022801"/>
    </source>
</evidence>
<sequence length="149" mass="16458">MTRILFVCTGNTCRSPMAEAILKSKSVPGIEVRSAGVFATNGDEASQHTKKVLEDEKITLSHQSTLLTEKEVDWATFILTMTSGHKASILSMFPSAHGKTFTLKEFAGSGDNLDIMDPFGGPLEVYQFTYNEINENINKILDKLEKQRG</sequence>
<name>A0ABW6KCF2_9BACI</name>
<dbReference type="Gene3D" id="3.40.50.2300">
    <property type="match status" value="1"/>
</dbReference>
<dbReference type="InterPro" id="IPR036196">
    <property type="entry name" value="Ptyr_pPase_sf"/>
</dbReference>
<keyword evidence="2" id="KW-0378">Hydrolase</keyword>
<dbReference type="PANTHER" id="PTHR11717">
    <property type="entry name" value="LOW MOLECULAR WEIGHT PROTEIN TYROSINE PHOSPHATASE"/>
    <property type="match status" value="1"/>
</dbReference>
<dbReference type="EMBL" id="JBIACK010000007">
    <property type="protein sequence ID" value="MFE8701862.1"/>
    <property type="molecule type" value="Genomic_DNA"/>
</dbReference>
<gene>
    <name evidence="5" type="ORF">ACFYKX_14775</name>
</gene>
<evidence type="ECO:0000256" key="3">
    <source>
        <dbReference type="ARBA" id="ARBA00022912"/>
    </source>
</evidence>
<dbReference type="InterPro" id="IPR050438">
    <property type="entry name" value="LMW_PTPase"/>
</dbReference>
<evidence type="ECO:0000259" key="4">
    <source>
        <dbReference type="SMART" id="SM00226"/>
    </source>
</evidence>
<reference evidence="5 6" key="1">
    <citation type="submission" date="2024-08" db="EMBL/GenBank/DDBJ databases">
        <title>Two novel Cytobacillus novel species.</title>
        <authorList>
            <person name="Liu G."/>
        </authorList>
    </citation>
    <scope>NUCLEOTIDE SEQUENCE [LARGE SCALE GENOMIC DNA]</scope>
    <source>
        <strain evidence="5 6">FJAT-54145</strain>
    </source>
</reference>
<evidence type="ECO:0000313" key="5">
    <source>
        <dbReference type="EMBL" id="MFE8701862.1"/>
    </source>
</evidence>
<dbReference type="Proteomes" id="UP001601059">
    <property type="component" value="Unassembled WGS sequence"/>
</dbReference>
<accession>A0ABW6KCF2</accession>
<dbReference type="RefSeq" id="WP_389361829.1">
    <property type="nucleotide sequence ID" value="NZ_JBIACK010000007.1"/>
</dbReference>
<organism evidence="5 6">
    <name type="scientific">Cytobacillus spartinae</name>
    <dbReference type="NCBI Taxonomy" id="3299023"/>
    <lineage>
        <taxon>Bacteria</taxon>
        <taxon>Bacillati</taxon>
        <taxon>Bacillota</taxon>
        <taxon>Bacilli</taxon>
        <taxon>Bacillales</taxon>
        <taxon>Bacillaceae</taxon>
        <taxon>Cytobacillus</taxon>
    </lineage>
</organism>
<dbReference type="SUPFAM" id="SSF52788">
    <property type="entry name" value="Phosphotyrosine protein phosphatases I"/>
    <property type="match status" value="1"/>
</dbReference>
<dbReference type="Pfam" id="PF01451">
    <property type="entry name" value="LMWPc"/>
    <property type="match status" value="1"/>
</dbReference>
<protein>
    <submittedName>
        <fullName evidence="5">Low molecular weight protein arginine phosphatase</fullName>
    </submittedName>
</protein>
<evidence type="ECO:0000256" key="1">
    <source>
        <dbReference type="ARBA" id="ARBA00011063"/>
    </source>
</evidence>
<dbReference type="SMART" id="SM00226">
    <property type="entry name" value="LMWPc"/>
    <property type="match status" value="1"/>
</dbReference>
<proteinExistence type="inferred from homology"/>
<comment type="similarity">
    <text evidence="1">Belongs to the low molecular weight phosphotyrosine protein phosphatase family.</text>
</comment>
<keyword evidence="6" id="KW-1185">Reference proteome</keyword>
<comment type="caution">
    <text evidence="5">The sequence shown here is derived from an EMBL/GenBank/DDBJ whole genome shotgun (WGS) entry which is preliminary data.</text>
</comment>
<dbReference type="CDD" id="cd16344">
    <property type="entry name" value="LMWPAP"/>
    <property type="match status" value="1"/>
</dbReference>
<keyword evidence="3" id="KW-0904">Protein phosphatase</keyword>
<dbReference type="PANTHER" id="PTHR11717:SF31">
    <property type="entry name" value="LOW MOLECULAR WEIGHT PROTEIN-TYROSINE-PHOSPHATASE ETP-RELATED"/>
    <property type="match status" value="1"/>
</dbReference>
<dbReference type="InterPro" id="IPR023485">
    <property type="entry name" value="Ptyr_pPase"/>
</dbReference>
<evidence type="ECO:0000313" key="6">
    <source>
        <dbReference type="Proteomes" id="UP001601059"/>
    </source>
</evidence>